<feature type="region of interest" description="Disordered" evidence="1">
    <location>
        <begin position="272"/>
        <end position="294"/>
    </location>
</feature>
<organism evidence="2 3">
    <name type="scientific">Eutypa lata (strain UCR-EL1)</name>
    <name type="common">Grapevine dieback disease fungus</name>
    <name type="synonym">Eutypa armeniacae</name>
    <dbReference type="NCBI Taxonomy" id="1287681"/>
    <lineage>
        <taxon>Eukaryota</taxon>
        <taxon>Fungi</taxon>
        <taxon>Dikarya</taxon>
        <taxon>Ascomycota</taxon>
        <taxon>Pezizomycotina</taxon>
        <taxon>Sordariomycetes</taxon>
        <taxon>Xylariomycetidae</taxon>
        <taxon>Xylariales</taxon>
        <taxon>Diatrypaceae</taxon>
        <taxon>Eutypa</taxon>
    </lineage>
</organism>
<evidence type="ECO:0000256" key="1">
    <source>
        <dbReference type="SAM" id="MobiDB-lite"/>
    </source>
</evidence>
<feature type="compositionally biased region" description="Polar residues" evidence="1">
    <location>
        <begin position="188"/>
        <end position="204"/>
    </location>
</feature>
<dbReference type="STRING" id="1287681.M7TDM4"/>
<dbReference type="OrthoDB" id="109543at2759"/>
<dbReference type="AlphaFoldDB" id="M7TDM4"/>
<feature type="region of interest" description="Disordered" evidence="1">
    <location>
        <begin position="13"/>
        <end position="45"/>
    </location>
</feature>
<proteinExistence type="predicted"/>
<feature type="region of interest" description="Disordered" evidence="1">
    <location>
        <begin position="188"/>
        <end position="207"/>
    </location>
</feature>
<dbReference type="HOGENOM" id="CLU_794601_0_0_1"/>
<feature type="compositionally biased region" description="Acidic residues" evidence="1">
    <location>
        <begin position="17"/>
        <end position="45"/>
    </location>
</feature>
<protein>
    <submittedName>
        <fullName evidence="2">Putative ubiquitin conjugating protein</fullName>
    </submittedName>
</protein>
<evidence type="ECO:0000313" key="3">
    <source>
        <dbReference type="Proteomes" id="UP000012174"/>
    </source>
</evidence>
<gene>
    <name evidence="2" type="ORF">UCREL1_4983</name>
</gene>
<dbReference type="EMBL" id="KB706319">
    <property type="protein sequence ID" value="EMR68006.1"/>
    <property type="molecule type" value="Genomic_DNA"/>
</dbReference>
<accession>M7TDM4</accession>
<dbReference type="eggNOG" id="KOG0897">
    <property type="taxonomic scope" value="Eukaryota"/>
</dbReference>
<dbReference type="KEGG" id="ela:UCREL1_4983"/>
<sequence>MLDDLSRRLRAALEGSSADDEDTVMTDVDDSDFGADDYDDVDDSDADAEFEYGEDDDVFGIPDGNVPGAAHTPKPIPSAVLCRIRRDFRATRKAGFKVGIISGFHQYADHSIASISIRVDKLCLSDETREAWNLDSSEFIVLLIRFNDSRYTTIENAIDLPAARSNLEFRLRKCSRYKPTLRQAMSTFSSETPKNRTGSVSTSEEGCEEGGLAHLGIGGSIDMFMDKDFVSMLKLRMRHNLSWDTAKKYLSIMEKAATPLSSESIVPLSTIHAESSSPSDKLPHFLSKDEDDDDSRLSLPLIATKFALRYFPSIFCYRKAQVTRISYRPQLTCPEYPPPSSISPNDNGI</sequence>
<evidence type="ECO:0000313" key="2">
    <source>
        <dbReference type="EMBL" id="EMR68006.1"/>
    </source>
</evidence>
<reference evidence="3" key="1">
    <citation type="journal article" date="2013" name="Genome Announc.">
        <title>Draft genome sequence of the grapevine dieback fungus Eutypa lata UCR-EL1.</title>
        <authorList>
            <person name="Blanco-Ulate B."/>
            <person name="Rolshausen P.E."/>
            <person name="Cantu D."/>
        </authorList>
    </citation>
    <scope>NUCLEOTIDE SEQUENCE [LARGE SCALE GENOMIC DNA]</scope>
    <source>
        <strain evidence="3">UCR-EL1</strain>
    </source>
</reference>
<keyword evidence="3" id="KW-1185">Reference proteome</keyword>
<dbReference type="Proteomes" id="UP000012174">
    <property type="component" value="Unassembled WGS sequence"/>
</dbReference>
<name>M7TDM4_EUTLA</name>